<keyword evidence="1" id="KW-0472">Membrane</keyword>
<accession>A0A024WHA1</accession>
<protein>
    <submittedName>
        <fullName evidence="2">Uncharacterized protein</fullName>
    </submittedName>
</protein>
<reference evidence="2 3" key="1">
    <citation type="submission" date="2013-02" db="EMBL/GenBank/DDBJ databases">
        <title>The Genome Annotation of Plasmodium falciparum MaliPS096_E11.</title>
        <authorList>
            <consortium name="The Broad Institute Genome Sequencing Platform"/>
            <consortium name="The Broad Institute Genome Sequencing Center for Infectious Disease"/>
            <person name="Neafsey D."/>
            <person name="Hoffman S."/>
            <person name="Volkman S."/>
            <person name="Rosenthal P."/>
            <person name="Walker B."/>
            <person name="Young S.K."/>
            <person name="Zeng Q."/>
            <person name="Gargeya S."/>
            <person name="Fitzgerald M."/>
            <person name="Haas B."/>
            <person name="Abouelleil A."/>
            <person name="Allen A.W."/>
            <person name="Alvarado L."/>
            <person name="Arachchi H.M."/>
            <person name="Berlin A.M."/>
            <person name="Chapman S.B."/>
            <person name="Gainer-Dewar J."/>
            <person name="Goldberg J."/>
            <person name="Griggs A."/>
            <person name="Gujja S."/>
            <person name="Hansen M."/>
            <person name="Howarth C."/>
            <person name="Imamovic A."/>
            <person name="Ireland A."/>
            <person name="Larimer J."/>
            <person name="McCowan C."/>
            <person name="Murphy C."/>
            <person name="Pearson M."/>
            <person name="Poon T.W."/>
            <person name="Priest M."/>
            <person name="Roberts A."/>
            <person name="Saif S."/>
            <person name="Shea T."/>
            <person name="Sisk P."/>
            <person name="Sykes S."/>
            <person name="Wortman J."/>
            <person name="Nusbaum C."/>
            <person name="Birren B."/>
        </authorList>
    </citation>
    <scope>NUCLEOTIDE SEQUENCE [LARGE SCALE GENOMIC DNA]</scope>
    <source>
        <strain evidence="2 3">MaliPS096_E11</strain>
    </source>
</reference>
<evidence type="ECO:0000313" key="2">
    <source>
        <dbReference type="EMBL" id="ETW46552.1"/>
    </source>
</evidence>
<keyword evidence="1" id="KW-1133">Transmembrane helix</keyword>
<evidence type="ECO:0000256" key="1">
    <source>
        <dbReference type="SAM" id="Phobius"/>
    </source>
</evidence>
<dbReference type="EMBL" id="KI925625">
    <property type="protein sequence ID" value="ETW46552.1"/>
    <property type="molecule type" value="Genomic_DNA"/>
</dbReference>
<dbReference type="AlphaFoldDB" id="A0A024WHA1"/>
<dbReference type="Proteomes" id="UP000030699">
    <property type="component" value="Unassembled WGS sequence"/>
</dbReference>
<feature type="transmembrane region" description="Helical" evidence="1">
    <location>
        <begin position="30"/>
        <end position="50"/>
    </location>
</feature>
<name>A0A024WHA1_PLAFA</name>
<proteinExistence type="predicted"/>
<organism evidence="2 3">
    <name type="scientific">Plasmodium falciparum MaliPS096_E11</name>
    <dbReference type="NCBI Taxonomy" id="1036727"/>
    <lineage>
        <taxon>Eukaryota</taxon>
        <taxon>Sar</taxon>
        <taxon>Alveolata</taxon>
        <taxon>Apicomplexa</taxon>
        <taxon>Aconoidasida</taxon>
        <taxon>Haemosporida</taxon>
        <taxon>Plasmodiidae</taxon>
        <taxon>Plasmodium</taxon>
        <taxon>Plasmodium (Laverania)</taxon>
    </lineage>
</organism>
<keyword evidence="1" id="KW-0812">Transmembrane</keyword>
<sequence length="60" mass="7408">MYVTYVPLRNIKILIPFLKMLLYKRGIKNFFFNFILSYNMICDVTIRLVNKCLYYFKELK</sequence>
<evidence type="ECO:0000313" key="3">
    <source>
        <dbReference type="Proteomes" id="UP000030699"/>
    </source>
</evidence>
<gene>
    <name evidence="2" type="ORF">PFMALIP_05455</name>
</gene>
<reference evidence="2 3" key="2">
    <citation type="submission" date="2013-02" db="EMBL/GenBank/DDBJ databases">
        <title>The Genome Sequence of Plasmodium falciparum MaliPS096_E11.</title>
        <authorList>
            <consortium name="The Broad Institute Genome Sequencing Platform"/>
            <consortium name="The Broad Institute Genome Sequencing Center for Infectious Disease"/>
            <person name="Neafsey D."/>
            <person name="Cheeseman I."/>
            <person name="Volkman S."/>
            <person name="Adams J."/>
            <person name="Walker B."/>
            <person name="Young S.K."/>
            <person name="Zeng Q."/>
            <person name="Gargeya S."/>
            <person name="Fitzgerald M."/>
            <person name="Haas B."/>
            <person name="Abouelleil A."/>
            <person name="Alvarado L."/>
            <person name="Arachchi H.M."/>
            <person name="Berlin A.M."/>
            <person name="Chapman S.B."/>
            <person name="Dewar J."/>
            <person name="Goldberg J."/>
            <person name="Griggs A."/>
            <person name="Gujja S."/>
            <person name="Hansen M."/>
            <person name="Howarth C."/>
            <person name="Imamovic A."/>
            <person name="Larimer J."/>
            <person name="McCowan C."/>
            <person name="Murphy C."/>
            <person name="Neiman D."/>
            <person name="Pearson M."/>
            <person name="Priest M."/>
            <person name="Roberts A."/>
            <person name="Saif S."/>
            <person name="Shea T."/>
            <person name="Sisk P."/>
            <person name="Sykes S."/>
            <person name="Wortman J."/>
            <person name="Nusbaum C."/>
            <person name="Birren B."/>
        </authorList>
    </citation>
    <scope>NUCLEOTIDE SEQUENCE [LARGE SCALE GENOMIC DNA]</scope>
    <source>
        <strain evidence="2 3">MaliPS096_E11</strain>
    </source>
</reference>